<proteinExistence type="predicted"/>
<feature type="non-terminal residue" evidence="2">
    <location>
        <position position="172"/>
    </location>
</feature>
<dbReference type="InterPro" id="IPR045328">
    <property type="entry name" value="Kre9/Knh1"/>
</dbReference>
<dbReference type="Proteomes" id="UP000016933">
    <property type="component" value="Unassembled WGS sequence"/>
</dbReference>
<reference evidence="2 3" key="2">
    <citation type="journal article" date="2012" name="PLoS Pathog.">
        <title>Diverse lifestyles and strategies of plant pathogenesis encoded in the genomes of eighteen Dothideomycetes fungi.</title>
        <authorList>
            <person name="Ohm R.A."/>
            <person name="Feau N."/>
            <person name="Henrissat B."/>
            <person name="Schoch C.L."/>
            <person name="Horwitz B.A."/>
            <person name="Barry K.W."/>
            <person name="Condon B.J."/>
            <person name="Copeland A.C."/>
            <person name="Dhillon B."/>
            <person name="Glaser F."/>
            <person name="Hesse C.N."/>
            <person name="Kosti I."/>
            <person name="LaButti K."/>
            <person name="Lindquist E.A."/>
            <person name="Lucas S."/>
            <person name="Salamov A.A."/>
            <person name="Bradshaw R.E."/>
            <person name="Ciuffetti L."/>
            <person name="Hamelin R.C."/>
            <person name="Kema G.H.J."/>
            <person name="Lawrence C."/>
            <person name="Scott J.A."/>
            <person name="Spatafora J.W."/>
            <person name="Turgeon B.G."/>
            <person name="de Wit P.J.G.M."/>
            <person name="Zhong S."/>
            <person name="Goodwin S.B."/>
            <person name="Grigoriev I.V."/>
        </authorList>
    </citation>
    <scope>NUCLEOTIDE SEQUENCE [LARGE SCALE GENOMIC DNA]</scope>
    <source>
        <strain evidence="3">NZE10 / CBS 128990</strain>
    </source>
</reference>
<feature type="region of interest" description="Disordered" evidence="1">
    <location>
        <begin position="145"/>
        <end position="172"/>
    </location>
</feature>
<evidence type="ECO:0000313" key="3">
    <source>
        <dbReference type="Proteomes" id="UP000016933"/>
    </source>
</evidence>
<sequence>LAHAAVIFTNPQAGINVVLKTGTDIPYVYFETTWIDDGGQPATSELSNYTLYLMVGGNSPSNSHQVSISAPSQRLEAPGFGAIGLHADSAGSLEDGFYVNMVASAREEGHYTGNMAFFSDRFNLIGLTGSTPVEYQSAAAALESTDGPKTFNNLTAVGGPTTNAPASTASPS</sequence>
<name>M2YJE8_DOTSN</name>
<dbReference type="PANTHER" id="PTHR28154:SF1">
    <property type="entry name" value="CELL WALL SYNTHESIS PROTEIN KNH1-RELATED"/>
    <property type="match status" value="1"/>
</dbReference>
<keyword evidence="3" id="KW-1185">Reference proteome</keyword>
<dbReference type="GO" id="GO:0005576">
    <property type="term" value="C:extracellular region"/>
    <property type="evidence" value="ECO:0007669"/>
    <property type="project" value="TreeGrafter"/>
</dbReference>
<dbReference type="EMBL" id="KB446546">
    <property type="protein sequence ID" value="EME39051.1"/>
    <property type="molecule type" value="Genomic_DNA"/>
</dbReference>
<reference evidence="3" key="1">
    <citation type="journal article" date="2012" name="PLoS Genet.">
        <title>The genomes of the fungal plant pathogens Cladosporium fulvum and Dothistroma septosporum reveal adaptation to different hosts and lifestyles but also signatures of common ancestry.</title>
        <authorList>
            <person name="de Wit P.J.G.M."/>
            <person name="van der Burgt A."/>
            <person name="Oekmen B."/>
            <person name="Stergiopoulos I."/>
            <person name="Abd-Elsalam K.A."/>
            <person name="Aerts A.L."/>
            <person name="Bahkali A.H."/>
            <person name="Beenen H.G."/>
            <person name="Chettri P."/>
            <person name="Cox M.P."/>
            <person name="Datema E."/>
            <person name="de Vries R.P."/>
            <person name="Dhillon B."/>
            <person name="Ganley A.R."/>
            <person name="Griffiths S.A."/>
            <person name="Guo Y."/>
            <person name="Hamelin R.C."/>
            <person name="Henrissat B."/>
            <person name="Kabir M.S."/>
            <person name="Jashni M.K."/>
            <person name="Kema G."/>
            <person name="Klaubauf S."/>
            <person name="Lapidus A."/>
            <person name="Levasseur A."/>
            <person name="Lindquist E."/>
            <person name="Mehrabi R."/>
            <person name="Ohm R.A."/>
            <person name="Owen T.J."/>
            <person name="Salamov A."/>
            <person name="Schwelm A."/>
            <person name="Schijlen E."/>
            <person name="Sun H."/>
            <person name="van den Burg H.A."/>
            <person name="van Ham R.C.H.J."/>
            <person name="Zhang S."/>
            <person name="Goodwin S.B."/>
            <person name="Grigoriev I.V."/>
            <person name="Collemare J."/>
            <person name="Bradshaw R.E."/>
        </authorList>
    </citation>
    <scope>NUCLEOTIDE SEQUENCE [LARGE SCALE GENOMIC DNA]</scope>
    <source>
        <strain evidence="3">NZE10 / CBS 128990</strain>
    </source>
</reference>
<accession>M2YJE8</accession>
<dbReference type="GO" id="GO:0031505">
    <property type="term" value="P:fungal-type cell wall organization"/>
    <property type="evidence" value="ECO:0007669"/>
    <property type="project" value="TreeGrafter"/>
</dbReference>
<evidence type="ECO:0000256" key="1">
    <source>
        <dbReference type="SAM" id="MobiDB-lite"/>
    </source>
</evidence>
<dbReference type="GO" id="GO:0006078">
    <property type="term" value="P:(1-&gt;6)-beta-D-glucan biosynthetic process"/>
    <property type="evidence" value="ECO:0007669"/>
    <property type="project" value="InterPro"/>
</dbReference>
<organism evidence="2 3">
    <name type="scientific">Dothistroma septosporum (strain NZE10 / CBS 128990)</name>
    <name type="common">Red band needle blight fungus</name>
    <name type="synonym">Mycosphaerella pini</name>
    <dbReference type="NCBI Taxonomy" id="675120"/>
    <lineage>
        <taxon>Eukaryota</taxon>
        <taxon>Fungi</taxon>
        <taxon>Dikarya</taxon>
        <taxon>Ascomycota</taxon>
        <taxon>Pezizomycotina</taxon>
        <taxon>Dothideomycetes</taxon>
        <taxon>Dothideomycetidae</taxon>
        <taxon>Mycosphaerellales</taxon>
        <taxon>Mycosphaerellaceae</taxon>
        <taxon>Dothistroma</taxon>
    </lineage>
</organism>
<dbReference type="AlphaFoldDB" id="M2YJE8"/>
<dbReference type="GO" id="GO:0042546">
    <property type="term" value="P:cell wall biogenesis"/>
    <property type="evidence" value="ECO:0007669"/>
    <property type="project" value="InterPro"/>
</dbReference>
<dbReference type="OrthoDB" id="2432613at2759"/>
<protein>
    <submittedName>
        <fullName evidence="2">Uncharacterized protein</fullName>
    </submittedName>
</protein>
<feature type="compositionally biased region" description="Polar residues" evidence="1">
    <location>
        <begin position="150"/>
        <end position="172"/>
    </location>
</feature>
<feature type="non-terminal residue" evidence="2">
    <location>
        <position position="1"/>
    </location>
</feature>
<gene>
    <name evidence="2" type="ORF">DOTSEDRAFT_116750</name>
</gene>
<dbReference type="STRING" id="675120.M2YJE8"/>
<evidence type="ECO:0000313" key="2">
    <source>
        <dbReference type="EMBL" id="EME39051.1"/>
    </source>
</evidence>
<dbReference type="PANTHER" id="PTHR28154">
    <property type="entry name" value="CELL WALL SYNTHESIS PROTEIN KNH1-RELATED"/>
    <property type="match status" value="1"/>
</dbReference>
<dbReference type="OMA" id="FETTWID"/>
<dbReference type="HOGENOM" id="CLU_1558962_0_0_1"/>